<dbReference type="EMBL" id="LT934123">
    <property type="protein sequence ID" value="VAI77476.1"/>
    <property type="molecule type" value="Genomic_DNA"/>
</dbReference>
<name>A0A9R0ZGG2_TRITD</name>
<protein>
    <submittedName>
        <fullName evidence="1">Uncharacterized protein</fullName>
    </submittedName>
</protein>
<organism evidence="1 2">
    <name type="scientific">Triticum turgidum subsp. durum</name>
    <name type="common">Durum wheat</name>
    <name type="synonym">Triticum durum</name>
    <dbReference type="NCBI Taxonomy" id="4567"/>
    <lineage>
        <taxon>Eukaryota</taxon>
        <taxon>Viridiplantae</taxon>
        <taxon>Streptophyta</taxon>
        <taxon>Embryophyta</taxon>
        <taxon>Tracheophyta</taxon>
        <taxon>Spermatophyta</taxon>
        <taxon>Magnoliopsida</taxon>
        <taxon>Liliopsida</taxon>
        <taxon>Poales</taxon>
        <taxon>Poaceae</taxon>
        <taxon>BOP clade</taxon>
        <taxon>Pooideae</taxon>
        <taxon>Triticodae</taxon>
        <taxon>Triticeae</taxon>
        <taxon>Triticinae</taxon>
        <taxon>Triticum</taxon>
    </lineage>
</organism>
<dbReference type="Proteomes" id="UP000324705">
    <property type="component" value="Chromosome 7A"/>
</dbReference>
<dbReference type="Gramene" id="TRITD7Av1G192990.1">
    <property type="protein sequence ID" value="TRITD7Av1G192990.1"/>
    <property type="gene ID" value="TRITD7Av1G192990"/>
</dbReference>
<proteinExistence type="predicted"/>
<reference evidence="1 2" key="1">
    <citation type="submission" date="2017-09" db="EMBL/GenBank/DDBJ databases">
        <authorList>
            <consortium name="International Durum Wheat Genome Sequencing Consortium (IDWGSC)"/>
            <person name="Milanesi L."/>
        </authorList>
    </citation>
    <scope>NUCLEOTIDE SEQUENCE [LARGE SCALE GENOMIC DNA]</scope>
    <source>
        <strain evidence="2">cv. Svevo</strain>
    </source>
</reference>
<evidence type="ECO:0000313" key="1">
    <source>
        <dbReference type="EMBL" id="VAI77476.1"/>
    </source>
</evidence>
<keyword evidence="2" id="KW-1185">Reference proteome</keyword>
<gene>
    <name evidence="1" type="ORF">TRITD_7Av1G192990</name>
</gene>
<accession>A0A9R0ZGG2</accession>
<sequence length="75" mass="8562">MKDNIKLLSGAFCNCLLPESMRLESTETKNLTDYHFSDDSNLTINDNFDDDDIEDKHLLSESSVSENAIVKEVHR</sequence>
<evidence type="ECO:0000313" key="2">
    <source>
        <dbReference type="Proteomes" id="UP000324705"/>
    </source>
</evidence>
<dbReference type="AlphaFoldDB" id="A0A9R0ZGG2"/>